<organism evidence="6 7">
    <name type="scientific">Kribbella voronezhensis</name>
    <dbReference type="NCBI Taxonomy" id="2512212"/>
    <lineage>
        <taxon>Bacteria</taxon>
        <taxon>Bacillati</taxon>
        <taxon>Actinomycetota</taxon>
        <taxon>Actinomycetes</taxon>
        <taxon>Propionibacteriales</taxon>
        <taxon>Kribbellaceae</taxon>
        <taxon>Kribbella</taxon>
    </lineage>
</organism>
<dbReference type="Pfam" id="PF00356">
    <property type="entry name" value="LacI"/>
    <property type="match status" value="1"/>
</dbReference>
<dbReference type="SMART" id="SM00354">
    <property type="entry name" value="HTH_LACI"/>
    <property type="match status" value="1"/>
</dbReference>
<dbReference type="PANTHER" id="PTHR30146">
    <property type="entry name" value="LACI-RELATED TRANSCRIPTIONAL REPRESSOR"/>
    <property type="match status" value="1"/>
</dbReference>
<sequence length="349" mass="37732">MTGTPSESPPRRPVTLDDVARHAGVSQPTASRVLNGSARKVAESYRERVLQAARELGYTPNLPAQAMARGTSRTIALVISLISDPYFSAMAAEIMKQAEALGLHVSIAVTERQADRELDLVRELRGQQPRAIILAGTGYVDPPSEQQLIDELNRYQETGGRVVLISRSDLPFETVDFDNHEGSRQLARELAALGYRRCLVLGSATPLLSMGQRVDGFVTGLVESGVADAATRVHRPGFSWAGAREFVLGLSDDELRDLQLVFAVTDDMALGALAGLRERGLRIPEDIGVAGFDDITTLRDVVPKLTTVHVALNAVAQEAVYRATTTDTVLTRRTVPAYPVLRASTPPIG</sequence>
<dbReference type="RefSeq" id="WP_133983759.1">
    <property type="nucleotide sequence ID" value="NZ_SOCE01000002.1"/>
</dbReference>
<keyword evidence="1" id="KW-0805">Transcription regulation</keyword>
<dbReference type="InterPro" id="IPR028082">
    <property type="entry name" value="Peripla_BP_I"/>
</dbReference>
<dbReference type="SUPFAM" id="SSF47413">
    <property type="entry name" value="lambda repressor-like DNA-binding domains"/>
    <property type="match status" value="1"/>
</dbReference>
<evidence type="ECO:0000256" key="3">
    <source>
        <dbReference type="ARBA" id="ARBA00023163"/>
    </source>
</evidence>
<dbReference type="CDD" id="cd06267">
    <property type="entry name" value="PBP1_LacI_sugar_binding-like"/>
    <property type="match status" value="1"/>
</dbReference>
<dbReference type="PANTHER" id="PTHR30146:SF153">
    <property type="entry name" value="LACTOSE OPERON REPRESSOR"/>
    <property type="match status" value="1"/>
</dbReference>
<keyword evidence="2" id="KW-0238">DNA-binding</keyword>
<name>A0A4R7SXZ4_9ACTN</name>
<accession>A0A4R7SXZ4</accession>
<gene>
    <name evidence="6" type="ORF">EV138_6645</name>
</gene>
<dbReference type="PROSITE" id="PS50932">
    <property type="entry name" value="HTH_LACI_2"/>
    <property type="match status" value="1"/>
</dbReference>
<evidence type="ECO:0000313" key="6">
    <source>
        <dbReference type="EMBL" id="TDU84174.1"/>
    </source>
</evidence>
<feature type="domain" description="HTH lacI-type" evidence="5">
    <location>
        <begin position="14"/>
        <end position="69"/>
    </location>
</feature>
<dbReference type="GO" id="GO:0003700">
    <property type="term" value="F:DNA-binding transcription factor activity"/>
    <property type="evidence" value="ECO:0007669"/>
    <property type="project" value="TreeGrafter"/>
</dbReference>
<evidence type="ECO:0000259" key="5">
    <source>
        <dbReference type="PROSITE" id="PS50932"/>
    </source>
</evidence>
<dbReference type="Proteomes" id="UP000295151">
    <property type="component" value="Unassembled WGS sequence"/>
</dbReference>
<dbReference type="Gene3D" id="3.40.50.2300">
    <property type="match status" value="2"/>
</dbReference>
<dbReference type="SUPFAM" id="SSF53822">
    <property type="entry name" value="Periplasmic binding protein-like I"/>
    <property type="match status" value="1"/>
</dbReference>
<dbReference type="OrthoDB" id="3226810at2"/>
<proteinExistence type="predicted"/>
<keyword evidence="3" id="KW-0804">Transcription</keyword>
<evidence type="ECO:0000313" key="7">
    <source>
        <dbReference type="Proteomes" id="UP000295151"/>
    </source>
</evidence>
<evidence type="ECO:0000256" key="4">
    <source>
        <dbReference type="SAM" id="MobiDB-lite"/>
    </source>
</evidence>
<comment type="caution">
    <text evidence="6">The sequence shown here is derived from an EMBL/GenBank/DDBJ whole genome shotgun (WGS) entry which is preliminary data.</text>
</comment>
<dbReference type="CDD" id="cd01392">
    <property type="entry name" value="HTH_LacI"/>
    <property type="match status" value="1"/>
</dbReference>
<dbReference type="InterPro" id="IPR046335">
    <property type="entry name" value="LacI/GalR-like_sensor"/>
</dbReference>
<dbReference type="EMBL" id="SOCE01000002">
    <property type="protein sequence ID" value="TDU84174.1"/>
    <property type="molecule type" value="Genomic_DNA"/>
</dbReference>
<dbReference type="AlphaFoldDB" id="A0A4R7SXZ4"/>
<dbReference type="Gene3D" id="1.10.260.40">
    <property type="entry name" value="lambda repressor-like DNA-binding domains"/>
    <property type="match status" value="1"/>
</dbReference>
<feature type="region of interest" description="Disordered" evidence="4">
    <location>
        <begin position="1"/>
        <end position="26"/>
    </location>
</feature>
<dbReference type="InterPro" id="IPR010982">
    <property type="entry name" value="Lambda_DNA-bd_dom_sf"/>
</dbReference>
<protein>
    <submittedName>
        <fullName evidence="6">LacI family transcriptional regulator</fullName>
    </submittedName>
</protein>
<dbReference type="GO" id="GO:0000976">
    <property type="term" value="F:transcription cis-regulatory region binding"/>
    <property type="evidence" value="ECO:0007669"/>
    <property type="project" value="TreeGrafter"/>
</dbReference>
<dbReference type="InterPro" id="IPR000843">
    <property type="entry name" value="HTH_LacI"/>
</dbReference>
<reference evidence="6 7" key="1">
    <citation type="submission" date="2019-03" db="EMBL/GenBank/DDBJ databases">
        <title>Genomic Encyclopedia of Type Strains, Phase III (KMG-III): the genomes of soil and plant-associated and newly described type strains.</title>
        <authorList>
            <person name="Whitman W."/>
        </authorList>
    </citation>
    <scope>NUCLEOTIDE SEQUENCE [LARGE SCALE GENOMIC DNA]</scope>
    <source>
        <strain evidence="6 7">VKM Ac-2575</strain>
    </source>
</reference>
<dbReference type="PROSITE" id="PS00356">
    <property type="entry name" value="HTH_LACI_1"/>
    <property type="match status" value="1"/>
</dbReference>
<keyword evidence="7" id="KW-1185">Reference proteome</keyword>
<evidence type="ECO:0000256" key="2">
    <source>
        <dbReference type="ARBA" id="ARBA00023125"/>
    </source>
</evidence>
<evidence type="ECO:0000256" key="1">
    <source>
        <dbReference type="ARBA" id="ARBA00023015"/>
    </source>
</evidence>
<dbReference type="Pfam" id="PF13377">
    <property type="entry name" value="Peripla_BP_3"/>
    <property type="match status" value="1"/>
</dbReference>